<organism evidence="3 4">
    <name type="scientific">Cuscuta europaea</name>
    <name type="common">European dodder</name>
    <dbReference type="NCBI Taxonomy" id="41803"/>
    <lineage>
        <taxon>Eukaryota</taxon>
        <taxon>Viridiplantae</taxon>
        <taxon>Streptophyta</taxon>
        <taxon>Embryophyta</taxon>
        <taxon>Tracheophyta</taxon>
        <taxon>Spermatophyta</taxon>
        <taxon>Magnoliopsida</taxon>
        <taxon>eudicotyledons</taxon>
        <taxon>Gunneridae</taxon>
        <taxon>Pentapetalae</taxon>
        <taxon>asterids</taxon>
        <taxon>lamiids</taxon>
        <taxon>Solanales</taxon>
        <taxon>Convolvulaceae</taxon>
        <taxon>Cuscuteae</taxon>
        <taxon>Cuscuta</taxon>
        <taxon>Cuscuta subgen. Cuscuta</taxon>
    </lineage>
</organism>
<evidence type="ECO:0000313" key="3">
    <source>
        <dbReference type="EMBL" id="CAH9074232.1"/>
    </source>
</evidence>
<evidence type="ECO:0000256" key="1">
    <source>
        <dbReference type="SAM" id="MobiDB-lite"/>
    </source>
</evidence>
<accession>A0A9P0YST6</accession>
<evidence type="ECO:0000313" key="4">
    <source>
        <dbReference type="Proteomes" id="UP001152484"/>
    </source>
</evidence>
<feature type="region of interest" description="Disordered" evidence="1">
    <location>
        <begin position="40"/>
        <end position="63"/>
    </location>
</feature>
<feature type="chain" id="PRO_5040349302" evidence="2">
    <location>
        <begin position="18"/>
        <end position="127"/>
    </location>
</feature>
<proteinExistence type="predicted"/>
<sequence length="127" mass="14654">MRFIVFVAVAILYLSNLRNNNLIDTLCIGLTMKFREPLSESNNPSYLRNNHKTHSDASDDFDHSDESFFSDDFLGHASETDRRPPLSNREEIKKSKVNRSICRKSRDCRLIGTGQKFQVLNQRIGFS</sequence>
<keyword evidence="2" id="KW-0732">Signal</keyword>
<gene>
    <name evidence="3" type="ORF">CEURO_LOCUS5067</name>
</gene>
<keyword evidence="4" id="KW-1185">Reference proteome</keyword>
<feature type="signal peptide" evidence="2">
    <location>
        <begin position="1"/>
        <end position="17"/>
    </location>
</feature>
<feature type="compositionally biased region" description="Basic and acidic residues" evidence="1">
    <location>
        <begin position="53"/>
        <end position="63"/>
    </location>
</feature>
<name>A0A9P0YST6_CUSEU</name>
<reference evidence="3" key="1">
    <citation type="submission" date="2022-07" db="EMBL/GenBank/DDBJ databases">
        <authorList>
            <person name="Macas J."/>
            <person name="Novak P."/>
            <person name="Neumann P."/>
        </authorList>
    </citation>
    <scope>NUCLEOTIDE SEQUENCE</scope>
</reference>
<evidence type="ECO:0000256" key="2">
    <source>
        <dbReference type="SAM" id="SignalP"/>
    </source>
</evidence>
<dbReference type="AlphaFoldDB" id="A0A9P0YST6"/>
<dbReference type="EMBL" id="CAMAPE010000009">
    <property type="protein sequence ID" value="CAH9074232.1"/>
    <property type="molecule type" value="Genomic_DNA"/>
</dbReference>
<protein>
    <submittedName>
        <fullName evidence="3">Uncharacterized protein</fullName>
    </submittedName>
</protein>
<comment type="caution">
    <text evidence="3">The sequence shown here is derived from an EMBL/GenBank/DDBJ whole genome shotgun (WGS) entry which is preliminary data.</text>
</comment>
<dbReference type="Proteomes" id="UP001152484">
    <property type="component" value="Unassembled WGS sequence"/>
</dbReference>